<feature type="domain" description="Helix-turn-helix" evidence="1">
    <location>
        <begin position="38"/>
        <end position="86"/>
    </location>
</feature>
<evidence type="ECO:0000313" key="3">
    <source>
        <dbReference type="Proteomes" id="UP000061809"/>
    </source>
</evidence>
<dbReference type="EMBL" id="CP012801">
    <property type="protein sequence ID" value="ALJ62118.1"/>
    <property type="molecule type" value="Genomic_DNA"/>
</dbReference>
<reference evidence="2 3" key="1">
    <citation type="journal article" date="2015" name="Science">
        <title>Genetic determinants of in vivo fitness and diet responsiveness in multiple human gut Bacteroides.</title>
        <authorList>
            <person name="Wu M."/>
            <person name="McNulty N.P."/>
            <person name="Rodionov D.A."/>
            <person name="Khoroshkin M.S."/>
            <person name="Griffin N.W."/>
            <person name="Cheng J."/>
            <person name="Latreille P."/>
            <person name="Kerstetter R.A."/>
            <person name="Terrapon N."/>
            <person name="Henrissat B."/>
            <person name="Osterman A.L."/>
            <person name="Gordon J.I."/>
        </authorList>
    </citation>
    <scope>NUCLEOTIDE SEQUENCE [LARGE SCALE GENOMIC DNA]</scope>
    <source>
        <strain evidence="2 3">WH2</strain>
    </source>
</reference>
<dbReference type="KEGG" id="bcel:BcellWH2_04909"/>
<dbReference type="Proteomes" id="UP000061809">
    <property type="component" value="Chromosome"/>
</dbReference>
<accession>A0A0P0GX82</accession>
<dbReference type="PATRIC" id="fig|246787.4.peg.5068"/>
<dbReference type="Pfam" id="PF12728">
    <property type="entry name" value="HTH_17"/>
    <property type="match status" value="1"/>
</dbReference>
<dbReference type="RefSeq" id="WP_005819422.1">
    <property type="nucleotide sequence ID" value="NZ_CP012801.1"/>
</dbReference>
<evidence type="ECO:0000313" key="2">
    <source>
        <dbReference type="EMBL" id="ALJ62118.1"/>
    </source>
</evidence>
<proteinExistence type="predicted"/>
<sequence length="110" mass="12844">MTEKNALKMNLDHERKIVELQSRVNKLENLCYMTKEVLNLEEASAFLGIAKSTLYKMTHLNQVPYFKPAGKLIFFEKKALLDWVRGARSMSEEEIRLEAANRLNEMNNRP</sequence>
<gene>
    <name evidence="2" type="ORF">BcellWH2_04909</name>
</gene>
<name>A0A0P0GX82_9BACE</name>
<dbReference type="AlphaFoldDB" id="A0A0P0GX82"/>
<dbReference type="InterPro" id="IPR041657">
    <property type="entry name" value="HTH_17"/>
</dbReference>
<organism evidence="2 3">
    <name type="scientific">Bacteroides cellulosilyticus</name>
    <dbReference type="NCBI Taxonomy" id="246787"/>
    <lineage>
        <taxon>Bacteria</taxon>
        <taxon>Pseudomonadati</taxon>
        <taxon>Bacteroidota</taxon>
        <taxon>Bacteroidia</taxon>
        <taxon>Bacteroidales</taxon>
        <taxon>Bacteroidaceae</taxon>
        <taxon>Bacteroides</taxon>
    </lineage>
</organism>
<protein>
    <submittedName>
        <fullName evidence="2">Helix-turn-helix domain protein</fullName>
    </submittedName>
</protein>
<evidence type="ECO:0000259" key="1">
    <source>
        <dbReference type="Pfam" id="PF12728"/>
    </source>
</evidence>